<organism evidence="1 2">
    <name type="scientific">Astrephomene gubernaculifera</name>
    <dbReference type="NCBI Taxonomy" id="47775"/>
    <lineage>
        <taxon>Eukaryota</taxon>
        <taxon>Viridiplantae</taxon>
        <taxon>Chlorophyta</taxon>
        <taxon>core chlorophytes</taxon>
        <taxon>Chlorophyceae</taxon>
        <taxon>CS clade</taxon>
        <taxon>Chlamydomonadales</taxon>
        <taxon>Astrephomenaceae</taxon>
        <taxon>Astrephomene</taxon>
    </lineage>
</organism>
<dbReference type="InterPro" id="IPR036866">
    <property type="entry name" value="RibonucZ/Hydroxyglut_hydro"/>
</dbReference>
<evidence type="ECO:0000313" key="1">
    <source>
        <dbReference type="EMBL" id="GFR50807.1"/>
    </source>
</evidence>
<evidence type="ECO:0000313" key="2">
    <source>
        <dbReference type="Proteomes" id="UP001054857"/>
    </source>
</evidence>
<dbReference type="SUPFAM" id="SSF56281">
    <property type="entry name" value="Metallo-hydrolase/oxidoreductase"/>
    <property type="match status" value="1"/>
</dbReference>
<dbReference type="EMBL" id="BMAR01000041">
    <property type="protein sequence ID" value="GFR50807.1"/>
    <property type="molecule type" value="Genomic_DNA"/>
</dbReference>
<dbReference type="AlphaFoldDB" id="A0AAD3E0T7"/>
<feature type="non-terminal residue" evidence="1">
    <location>
        <position position="1"/>
    </location>
</feature>
<feature type="non-terminal residue" evidence="1">
    <location>
        <position position="130"/>
    </location>
</feature>
<gene>
    <name evidence="1" type="ORF">Agub_g13033</name>
</gene>
<evidence type="ECO:0008006" key="3">
    <source>
        <dbReference type="Google" id="ProtNLM"/>
    </source>
</evidence>
<dbReference type="PANTHER" id="PTHR23240">
    <property type="entry name" value="DNA CROSS-LINK REPAIR PROTEIN PSO2/SNM1-RELATED"/>
    <property type="match status" value="1"/>
</dbReference>
<comment type="caution">
    <text evidence="1">The sequence shown here is derived from an EMBL/GenBank/DDBJ whole genome shotgun (WGS) entry which is preliminary data.</text>
</comment>
<proteinExistence type="predicted"/>
<dbReference type="PANTHER" id="PTHR23240:SF35">
    <property type="entry name" value="DNA REPAIR METALLO-BETA-LACTAMASE FAMILY PROTEIN-RELATED"/>
    <property type="match status" value="1"/>
</dbReference>
<dbReference type="Proteomes" id="UP001054857">
    <property type="component" value="Unassembled WGS sequence"/>
</dbReference>
<protein>
    <recommendedName>
        <fullName evidence="3">Metallo-beta-lactamase domain-containing protein</fullName>
    </recommendedName>
</protein>
<keyword evidence="2" id="KW-1185">Reference proteome</keyword>
<dbReference type="GO" id="GO:0003684">
    <property type="term" value="F:damaged DNA binding"/>
    <property type="evidence" value="ECO:0007669"/>
    <property type="project" value="TreeGrafter"/>
</dbReference>
<dbReference type="GO" id="GO:0036297">
    <property type="term" value="P:interstrand cross-link repair"/>
    <property type="evidence" value="ECO:0007669"/>
    <property type="project" value="TreeGrafter"/>
</dbReference>
<reference evidence="1 2" key="1">
    <citation type="journal article" date="2021" name="Sci. Rep.">
        <title>Genome sequencing of the multicellular alga Astrephomene provides insights into convergent evolution of germ-soma differentiation.</title>
        <authorList>
            <person name="Yamashita S."/>
            <person name="Yamamoto K."/>
            <person name="Matsuzaki R."/>
            <person name="Suzuki S."/>
            <person name="Yamaguchi H."/>
            <person name="Hirooka S."/>
            <person name="Minakuchi Y."/>
            <person name="Miyagishima S."/>
            <person name="Kawachi M."/>
            <person name="Toyoda A."/>
            <person name="Nozaki H."/>
        </authorList>
    </citation>
    <scope>NUCLEOTIDE SEQUENCE [LARGE SCALE GENOMIC DNA]</scope>
    <source>
        <strain evidence="1 2">NIES-4017</strain>
    </source>
</reference>
<dbReference type="GO" id="GO:0006303">
    <property type="term" value="P:double-strand break repair via nonhomologous end joining"/>
    <property type="evidence" value="ECO:0007669"/>
    <property type="project" value="TreeGrafter"/>
</dbReference>
<name>A0AAD3E0T7_9CHLO</name>
<accession>A0AAD3E0T7</accession>
<dbReference type="GO" id="GO:0035312">
    <property type="term" value="F:5'-3' DNA exonuclease activity"/>
    <property type="evidence" value="ECO:0007669"/>
    <property type="project" value="TreeGrafter"/>
</dbReference>
<dbReference type="Gene3D" id="3.60.15.10">
    <property type="entry name" value="Ribonuclease Z/Hydroxyacylglutathione hydrolase-like"/>
    <property type="match status" value="1"/>
</dbReference>
<sequence>WVPECHTIPGTRFLVDFFGPPSRDIPASTAPFRILTHFHADHYKGLTRTFSGGTVLASPVTARLVSERLKLPAAKLRVLPMDTPVEIDGVSLTLVDANHCPGAAMVVAQPPGGRPPVLHTGDCRLGEHMR</sequence>